<organism evidence="3 4">
    <name type="scientific">Deinococcus yavapaiensis KR-236</name>
    <dbReference type="NCBI Taxonomy" id="694435"/>
    <lineage>
        <taxon>Bacteria</taxon>
        <taxon>Thermotogati</taxon>
        <taxon>Deinococcota</taxon>
        <taxon>Deinococci</taxon>
        <taxon>Deinococcales</taxon>
        <taxon>Deinococcaceae</taxon>
        <taxon>Deinococcus</taxon>
    </lineage>
</organism>
<sequence>MRLVFAAILTLSLAACAPRATAPFDPNRALNPDDFGPQPARVEWWYVSGYLPDDAIAFHWAQFKVTARGIPYTASHVAVTDLRTDRLSFQEQNRGLVTYRFPPLEIGQGRWKLRQEGSAYTLKAESIDVRLTPTKPNVIHPPGYSGTAEVGRLYYQSNTRMTLEGTIAGRPVKGLAWLDHQWGDQLAGTAALWDWFGLHLSNGVDLMVYRVKDGRGRVVQQFGSFVDPSGVARNPTNVQLTPMRTWTSSSSHTYGTAWTLSADEFELQVEAVREDQELRSRTTYVAYWEGPMKGRGRWRGEPVEVVGMGEFVGGALPGSPIAPR</sequence>
<feature type="domain" description="AttH" evidence="2">
    <location>
        <begin position="42"/>
        <end position="184"/>
    </location>
</feature>
<dbReference type="PANTHER" id="PTHR38591:SF1">
    <property type="entry name" value="BLL1000 PROTEIN"/>
    <property type="match status" value="1"/>
</dbReference>
<evidence type="ECO:0000313" key="3">
    <source>
        <dbReference type="EMBL" id="PYE56201.1"/>
    </source>
</evidence>
<keyword evidence="1" id="KW-0732">Signal</keyword>
<dbReference type="OrthoDB" id="9770826at2"/>
<dbReference type="SUPFAM" id="SSF159245">
    <property type="entry name" value="AttH-like"/>
    <property type="match status" value="1"/>
</dbReference>
<proteinExistence type="predicted"/>
<comment type="caution">
    <text evidence="3">The sequence shown here is derived from an EMBL/GenBank/DDBJ whole genome shotgun (WGS) entry which is preliminary data.</text>
</comment>
<evidence type="ECO:0000259" key="2">
    <source>
        <dbReference type="Pfam" id="PF07143"/>
    </source>
</evidence>
<dbReference type="InterPro" id="IPR010791">
    <property type="entry name" value="AttH_dom"/>
</dbReference>
<reference evidence="3 4" key="1">
    <citation type="submission" date="2018-06" db="EMBL/GenBank/DDBJ databases">
        <title>Genomic Encyclopedia of Type Strains, Phase IV (KMG-IV): sequencing the most valuable type-strain genomes for metagenomic binning, comparative biology and taxonomic classification.</title>
        <authorList>
            <person name="Goeker M."/>
        </authorList>
    </citation>
    <scope>NUCLEOTIDE SEQUENCE [LARGE SCALE GENOMIC DNA]</scope>
    <source>
        <strain evidence="3 4">DSM 18048</strain>
    </source>
</reference>
<name>A0A318SBN3_9DEIO</name>
<gene>
    <name evidence="3" type="ORF">DES52_1015</name>
</gene>
<dbReference type="RefSeq" id="WP_110884731.1">
    <property type="nucleotide sequence ID" value="NZ_QJSX01000001.1"/>
</dbReference>
<dbReference type="Pfam" id="PF17186">
    <property type="entry name" value="Lipocalin_9"/>
    <property type="match status" value="1"/>
</dbReference>
<evidence type="ECO:0000256" key="1">
    <source>
        <dbReference type="SAM" id="SignalP"/>
    </source>
</evidence>
<accession>A0A318SBN3</accession>
<dbReference type="EMBL" id="QJSX01000001">
    <property type="protein sequence ID" value="PYE56201.1"/>
    <property type="molecule type" value="Genomic_DNA"/>
</dbReference>
<dbReference type="Gene3D" id="2.40.370.10">
    <property type="entry name" value="AttH-like domain"/>
    <property type="match status" value="2"/>
</dbReference>
<feature type="signal peptide" evidence="1">
    <location>
        <begin position="1"/>
        <end position="22"/>
    </location>
</feature>
<feature type="chain" id="PRO_5016267309" evidence="1">
    <location>
        <begin position="23"/>
        <end position="324"/>
    </location>
</feature>
<keyword evidence="4" id="KW-1185">Reference proteome</keyword>
<dbReference type="Pfam" id="PF07143">
    <property type="entry name" value="CrtC"/>
    <property type="match status" value="1"/>
</dbReference>
<dbReference type="Proteomes" id="UP000248326">
    <property type="component" value="Unassembled WGS sequence"/>
</dbReference>
<dbReference type="InterPro" id="IPR023374">
    <property type="entry name" value="AttH-like_dom_sf"/>
</dbReference>
<keyword evidence="3" id="KW-0378">Hydrolase</keyword>
<dbReference type="PANTHER" id="PTHR38591">
    <property type="entry name" value="HYDROLASE"/>
    <property type="match status" value="1"/>
</dbReference>
<evidence type="ECO:0000313" key="4">
    <source>
        <dbReference type="Proteomes" id="UP000248326"/>
    </source>
</evidence>
<protein>
    <submittedName>
        <fullName evidence="3">Putative secreted hydrolase</fullName>
    </submittedName>
</protein>
<dbReference type="AlphaFoldDB" id="A0A318SBN3"/>
<dbReference type="GO" id="GO:0016787">
    <property type="term" value="F:hydrolase activity"/>
    <property type="evidence" value="ECO:0007669"/>
    <property type="project" value="UniProtKB-KW"/>
</dbReference>
<dbReference type="PROSITE" id="PS51257">
    <property type="entry name" value="PROKAR_LIPOPROTEIN"/>
    <property type="match status" value="1"/>
</dbReference>